<comment type="caution">
    <text evidence="2">The sequence shown here is derived from an EMBL/GenBank/DDBJ whole genome shotgun (WGS) entry which is preliminary data.</text>
</comment>
<dbReference type="EMBL" id="JARBJD010000020">
    <property type="protein sequence ID" value="KAK2960763.1"/>
    <property type="molecule type" value="Genomic_DNA"/>
</dbReference>
<feature type="compositionally biased region" description="Polar residues" evidence="1">
    <location>
        <begin position="603"/>
        <end position="630"/>
    </location>
</feature>
<protein>
    <submittedName>
        <fullName evidence="2">Uncharacterized protein</fullName>
    </submittedName>
</protein>
<feature type="region of interest" description="Disordered" evidence="1">
    <location>
        <begin position="424"/>
        <end position="456"/>
    </location>
</feature>
<feature type="region of interest" description="Disordered" evidence="1">
    <location>
        <begin position="652"/>
        <end position="682"/>
    </location>
</feature>
<name>A0ABQ9YAF5_9EUKA</name>
<proteinExistence type="predicted"/>
<evidence type="ECO:0000256" key="1">
    <source>
        <dbReference type="SAM" id="MobiDB-lite"/>
    </source>
</evidence>
<feature type="compositionally biased region" description="Low complexity" evidence="1">
    <location>
        <begin position="436"/>
        <end position="450"/>
    </location>
</feature>
<dbReference type="Proteomes" id="UP001281761">
    <property type="component" value="Unassembled WGS sequence"/>
</dbReference>
<feature type="compositionally biased region" description="Low complexity" evidence="1">
    <location>
        <begin position="801"/>
        <end position="841"/>
    </location>
</feature>
<feature type="region of interest" description="Disordered" evidence="1">
    <location>
        <begin position="582"/>
        <end position="632"/>
    </location>
</feature>
<feature type="region of interest" description="Disordered" evidence="1">
    <location>
        <begin position="490"/>
        <end position="517"/>
    </location>
</feature>
<organism evidence="2 3">
    <name type="scientific">Blattamonas nauphoetae</name>
    <dbReference type="NCBI Taxonomy" id="2049346"/>
    <lineage>
        <taxon>Eukaryota</taxon>
        <taxon>Metamonada</taxon>
        <taxon>Preaxostyla</taxon>
        <taxon>Oxymonadida</taxon>
        <taxon>Blattamonas</taxon>
    </lineage>
</organism>
<sequence>MFQWPTDPDNNKSNVYIRTDGVLTKSEGDSLEKYVRDLLQEQANKAVELLLSKGQIEGKKTDVRVELKPTRSFGFDGYCALSGPAQNGDLMNKLLDELVRMNHSGSHISHDRPQNTAELHFPIHGQQHSPSSTTKNVKVKISKPNALIKQSQDSQSTLRIPAGSSYGLFVQTESDIDESDVEELTQTITSHLTRSMTSIIQATPLFSHLQGFVPGLDLNFHQRTTFVFHGHAFFDGLDLGDQMLVADKVIELSRNDSKNPSRADQHKMGEKVKLTFKCPERIVPLCIRLDPPSFFGPGLIPHNAPILHISSSVLVNENEIDCLHKFLSDLISNSIGSITQQSGERRGRKNDPKLFDLSLQSDRGILSGKCTLKIIDQSHQQMVIEQLKSSDCVRPFPDPPDIQNNTIKIDYPLRKSFNFRISVNRSTSDQAPANIPRQPTHTPPRQQHTPSHNHQPILRPISLHSSYTDIHYPPLVQHVVPIVFSEPLPSAQPPLNPRARPFVPNRPSVSGDTSPPTQSNQFFNFSPPSTSHINLSSPPFSQLRPTTNEHPVLEEQTPISQAAQIPPFPLTINTSSLMDPMTMQQEQEDSRGAPTLGVGLSSPPLSAHSQTGTPNAGSSISSVCDNISDSTQKDEERSIVFEFYPDLLSSLSDVNSPPNSSRSRHSHLSIGSPPDPADQLVPSEHADQGILADSNVSLSSSSVSTGSFSSQNSRNPFDLSSSISSFNSRSTIHSAHLPSSDIFLLEASLWNHVDSGNQGLPFDEDGVLEQLEPDDDELLSRVSNLGERTNMELHDVNPSDTASQNSQASSTATSNGQPQPSRSSSAPPSSNQPPSNTSIPNDSQSLSPPSEGVWNPDDHFDSWDTVYASPY</sequence>
<reference evidence="2 3" key="1">
    <citation type="journal article" date="2022" name="bioRxiv">
        <title>Genomics of Preaxostyla Flagellates Illuminates Evolutionary Transitions and the Path Towards Mitochondrial Loss.</title>
        <authorList>
            <person name="Novak L.V.F."/>
            <person name="Treitli S.C."/>
            <person name="Pyrih J."/>
            <person name="Halakuc P."/>
            <person name="Pipaliya S.V."/>
            <person name="Vacek V."/>
            <person name="Brzon O."/>
            <person name="Soukal P."/>
            <person name="Eme L."/>
            <person name="Dacks J.B."/>
            <person name="Karnkowska A."/>
            <person name="Elias M."/>
            <person name="Hampl V."/>
        </authorList>
    </citation>
    <scope>NUCLEOTIDE SEQUENCE [LARGE SCALE GENOMIC DNA]</scope>
    <source>
        <strain evidence="2">NAU3</strain>
        <tissue evidence="2">Gut</tissue>
    </source>
</reference>
<feature type="region of interest" description="Disordered" evidence="1">
    <location>
        <begin position="788"/>
        <end position="871"/>
    </location>
</feature>
<feature type="compositionally biased region" description="Polar residues" evidence="1">
    <location>
        <begin position="507"/>
        <end position="517"/>
    </location>
</feature>
<evidence type="ECO:0000313" key="2">
    <source>
        <dbReference type="EMBL" id="KAK2960763.1"/>
    </source>
</evidence>
<accession>A0ABQ9YAF5</accession>
<gene>
    <name evidence="2" type="ORF">BLNAU_4160</name>
</gene>
<keyword evidence="3" id="KW-1185">Reference proteome</keyword>
<evidence type="ECO:0000313" key="3">
    <source>
        <dbReference type="Proteomes" id="UP001281761"/>
    </source>
</evidence>